<dbReference type="Pfam" id="PF00563">
    <property type="entry name" value="EAL"/>
    <property type="match status" value="1"/>
</dbReference>
<dbReference type="EMBL" id="JAHLFP010000033">
    <property type="protein sequence ID" value="MBU3806094.1"/>
    <property type="molecule type" value="Genomic_DNA"/>
</dbReference>
<dbReference type="InterPro" id="IPR001633">
    <property type="entry name" value="EAL_dom"/>
</dbReference>
<dbReference type="Proteomes" id="UP000713596">
    <property type="component" value="Unassembled WGS sequence"/>
</dbReference>
<feature type="non-terminal residue" evidence="2">
    <location>
        <position position="1"/>
    </location>
</feature>
<gene>
    <name evidence="2" type="ORF">H9882_04305</name>
</gene>
<name>A0A948WR16_9FIRM</name>
<dbReference type="Gene3D" id="3.20.20.450">
    <property type="entry name" value="EAL domain"/>
    <property type="match status" value="1"/>
</dbReference>
<organism evidence="2 3">
    <name type="scientific">Candidatus Allofournierella pullistercoris</name>
    <dbReference type="NCBI Taxonomy" id="2838597"/>
    <lineage>
        <taxon>Bacteria</taxon>
        <taxon>Bacillati</taxon>
        <taxon>Bacillota</taxon>
        <taxon>Clostridia</taxon>
        <taxon>Eubacteriales</taxon>
        <taxon>Oscillospiraceae</taxon>
        <taxon>Allofournierella</taxon>
    </lineage>
</organism>
<dbReference type="InterPro" id="IPR050706">
    <property type="entry name" value="Cyclic-di-GMP_PDE-like"/>
</dbReference>
<sequence>DGTLESPAAFIEICERNGNIRQIDQLMFCKVCRLMRDWRQQGLPVVPISINISRAYLENQDVMEFLTAQLCRYRVPADLIQLEITESHMQENEQALHQQIAQMHQRGFSVSLDDYGVGYSSLKALHQLNFDVLKIDRSFIASIGTEKGESIVRHAVLLAQSLKVVTIAEGVETPEQYRFLRDCGCQNVQGYYFSRPVDPKRFAELMEQCTAPVFESNTAV</sequence>
<evidence type="ECO:0000313" key="3">
    <source>
        <dbReference type="Proteomes" id="UP000713596"/>
    </source>
</evidence>
<dbReference type="InterPro" id="IPR035919">
    <property type="entry name" value="EAL_sf"/>
</dbReference>
<comment type="caution">
    <text evidence="2">The sequence shown here is derived from an EMBL/GenBank/DDBJ whole genome shotgun (WGS) entry which is preliminary data.</text>
</comment>
<dbReference type="GO" id="GO:0071111">
    <property type="term" value="F:cyclic-guanylate-specific phosphodiesterase activity"/>
    <property type="evidence" value="ECO:0007669"/>
    <property type="project" value="InterPro"/>
</dbReference>
<dbReference type="PANTHER" id="PTHR33121">
    <property type="entry name" value="CYCLIC DI-GMP PHOSPHODIESTERASE PDEF"/>
    <property type="match status" value="1"/>
</dbReference>
<proteinExistence type="predicted"/>
<accession>A0A948WR16</accession>
<dbReference type="CDD" id="cd01948">
    <property type="entry name" value="EAL"/>
    <property type="match status" value="1"/>
</dbReference>
<evidence type="ECO:0000313" key="2">
    <source>
        <dbReference type="EMBL" id="MBU3806094.1"/>
    </source>
</evidence>
<dbReference type="AlphaFoldDB" id="A0A948WR16"/>
<reference evidence="2" key="2">
    <citation type="submission" date="2021-04" db="EMBL/GenBank/DDBJ databases">
        <authorList>
            <person name="Gilroy R."/>
        </authorList>
    </citation>
    <scope>NUCLEOTIDE SEQUENCE</scope>
    <source>
        <strain evidence="2">B5_2728</strain>
    </source>
</reference>
<dbReference type="SUPFAM" id="SSF141868">
    <property type="entry name" value="EAL domain-like"/>
    <property type="match status" value="1"/>
</dbReference>
<evidence type="ECO:0000259" key="1">
    <source>
        <dbReference type="PROSITE" id="PS50883"/>
    </source>
</evidence>
<dbReference type="PANTHER" id="PTHR33121:SF70">
    <property type="entry name" value="SIGNALING PROTEIN YKOW"/>
    <property type="match status" value="1"/>
</dbReference>
<protein>
    <submittedName>
        <fullName evidence="2">EAL domain-containing protein</fullName>
    </submittedName>
</protein>
<reference evidence="2" key="1">
    <citation type="journal article" date="2021" name="PeerJ">
        <title>Extensive microbial diversity within the chicken gut microbiome revealed by metagenomics and culture.</title>
        <authorList>
            <person name="Gilroy R."/>
            <person name="Ravi A."/>
            <person name="Getino M."/>
            <person name="Pursley I."/>
            <person name="Horton D.L."/>
            <person name="Alikhan N.F."/>
            <person name="Baker D."/>
            <person name="Gharbi K."/>
            <person name="Hall N."/>
            <person name="Watson M."/>
            <person name="Adriaenssens E.M."/>
            <person name="Foster-Nyarko E."/>
            <person name="Jarju S."/>
            <person name="Secka A."/>
            <person name="Antonio M."/>
            <person name="Oren A."/>
            <person name="Chaudhuri R.R."/>
            <person name="La Ragione R."/>
            <person name="Hildebrand F."/>
            <person name="Pallen M.J."/>
        </authorList>
    </citation>
    <scope>NUCLEOTIDE SEQUENCE</scope>
    <source>
        <strain evidence="2">B5_2728</strain>
    </source>
</reference>
<dbReference type="PROSITE" id="PS50883">
    <property type="entry name" value="EAL"/>
    <property type="match status" value="1"/>
</dbReference>
<feature type="domain" description="EAL" evidence="1">
    <location>
        <begin position="1"/>
        <end position="210"/>
    </location>
</feature>
<dbReference type="SMART" id="SM00052">
    <property type="entry name" value="EAL"/>
    <property type="match status" value="1"/>
</dbReference>